<sequence length="130" mass="15213">VQLRAILSSGAGEVIRRLPDWLKDRWQSADRTAEELYQQAVEHMRAERWADANRCFKLCNDRSPGYRDIMVLWQQSKLQERLADHYRRLVSAYAEQKWRQVLELARAILAEAPSYKDAPAMYNHALRAVG</sequence>
<proteinExistence type="predicted"/>
<name>A0A2M8Q6T7_9CHLR</name>
<protein>
    <submittedName>
        <fullName evidence="1">Uncharacterized protein</fullName>
    </submittedName>
</protein>
<reference evidence="1 2" key="1">
    <citation type="submission" date="2017-11" db="EMBL/GenBank/DDBJ databases">
        <title>Evolution of Phototrophy in the Chloroflexi Phylum Driven by Horizontal Gene Transfer.</title>
        <authorList>
            <person name="Ward L.M."/>
            <person name="Hemp J."/>
            <person name="Shih P.M."/>
            <person name="Mcglynn S.E."/>
            <person name="Fischer W."/>
        </authorList>
    </citation>
    <scope>NUCLEOTIDE SEQUENCE [LARGE SCALE GENOMIC DNA]</scope>
    <source>
        <strain evidence="1">JP3_7</strain>
    </source>
</reference>
<dbReference type="InterPro" id="IPR011990">
    <property type="entry name" value="TPR-like_helical_dom_sf"/>
</dbReference>
<evidence type="ECO:0000313" key="2">
    <source>
        <dbReference type="Proteomes" id="UP000230790"/>
    </source>
</evidence>
<feature type="non-terminal residue" evidence="1">
    <location>
        <position position="1"/>
    </location>
</feature>
<dbReference type="Proteomes" id="UP000230790">
    <property type="component" value="Unassembled WGS sequence"/>
</dbReference>
<comment type="caution">
    <text evidence="1">The sequence shown here is derived from an EMBL/GenBank/DDBJ whole genome shotgun (WGS) entry which is preliminary data.</text>
</comment>
<dbReference type="EMBL" id="PGTN01001025">
    <property type="protein sequence ID" value="PJF45506.1"/>
    <property type="molecule type" value="Genomic_DNA"/>
</dbReference>
<feature type="non-terminal residue" evidence="1">
    <location>
        <position position="130"/>
    </location>
</feature>
<accession>A0A2M8Q6T7</accession>
<gene>
    <name evidence="1" type="ORF">CUN48_18540</name>
</gene>
<evidence type="ECO:0000313" key="1">
    <source>
        <dbReference type="EMBL" id="PJF45506.1"/>
    </source>
</evidence>
<dbReference type="AlphaFoldDB" id="A0A2M8Q6T7"/>
<organism evidence="1 2">
    <name type="scientific">Candidatus Thermofonsia Clade 3 bacterium</name>
    <dbReference type="NCBI Taxonomy" id="2364212"/>
    <lineage>
        <taxon>Bacteria</taxon>
        <taxon>Bacillati</taxon>
        <taxon>Chloroflexota</taxon>
        <taxon>Candidatus Thermofontia</taxon>
        <taxon>Candidatus Thermofonsia Clade 3</taxon>
    </lineage>
</organism>
<dbReference type="SUPFAM" id="SSF48452">
    <property type="entry name" value="TPR-like"/>
    <property type="match status" value="1"/>
</dbReference>